<gene>
    <name evidence="2" type="ordered locus">MODMU_0961</name>
</gene>
<dbReference type="OMA" id="ADTKDWS"/>
<evidence type="ECO:0000313" key="3">
    <source>
        <dbReference type="Proteomes" id="UP000006461"/>
    </source>
</evidence>
<evidence type="ECO:0008006" key="4">
    <source>
        <dbReference type="Google" id="ProtNLM"/>
    </source>
</evidence>
<protein>
    <recommendedName>
        <fullName evidence="4">DUF4352 domain-containing protein</fullName>
    </recommendedName>
</protein>
<feature type="region of interest" description="Disordered" evidence="1">
    <location>
        <begin position="68"/>
        <end position="96"/>
    </location>
</feature>
<evidence type="ECO:0000256" key="1">
    <source>
        <dbReference type="SAM" id="MobiDB-lite"/>
    </source>
</evidence>
<dbReference type="HOGENOM" id="CLU_1363992_0_0_11"/>
<evidence type="ECO:0000313" key="2">
    <source>
        <dbReference type="EMBL" id="CCH86411.1"/>
    </source>
</evidence>
<dbReference type="STRING" id="477641.MODMU_0961"/>
<dbReference type="EMBL" id="FO203431">
    <property type="protein sequence ID" value="CCH86411.1"/>
    <property type="molecule type" value="Genomic_DNA"/>
</dbReference>
<organism evidence="2 3">
    <name type="scientific">Modestobacter italicus (strain DSM 44449 / CECT 9708 / BC 501)</name>
    <dbReference type="NCBI Taxonomy" id="2732864"/>
    <lineage>
        <taxon>Bacteria</taxon>
        <taxon>Bacillati</taxon>
        <taxon>Actinomycetota</taxon>
        <taxon>Actinomycetes</taxon>
        <taxon>Geodermatophilales</taxon>
        <taxon>Geodermatophilaceae</taxon>
        <taxon>Modestobacter</taxon>
    </lineage>
</organism>
<dbReference type="eggNOG" id="ENOG5033GUD">
    <property type="taxonomic scope" value="Bacteria"/>
</dbReference>
<reference evidence="2 3" key="1">
    <citation type="journal article" date="2012" name="J. Bacteriol.">
        <title>Genome Sequence of Radiation-Resistant Modestobacter marinus Strain BC501, a Representative Actinobacterium That Thrives on Calcareous Stone Surfaces.</title>
        <authorList>
            <person name="Normand P."/>
            <person name="Gury J."/>
            <person name="Pujic P."/>
            <person name="Chouaia B."/>
            <person name="Crotti E."/>
            <person name="Brusetti L."/>
            <person name="Daffonchio D."/>
            <person name="Vacherie B."/>
            <person name="Barbe V."/>
            <person name="Medigue C."/>
            <person name="Calteau A."/>
            <person name="Ghodhbane-Gtari F."/>
            <person name="Essoussi I."/>
            <person name="Nouioui I."/>
            <person name="Abbassi-Ghozzi I."/>
            <person name="Gtari M."/>
        </authorList>
    </citation>
    <scope>NUCLEOTIDE SEQUENCE [LARGE SCALE GENOMIC DNA]</scope>
    <source>
        <strain evidence="3">BC 501</strain>
    </source>
</reference>
<dbReference type="AlphaFoldDB" id="I4ESP8"/>
<name>I4ESP8_MODI5</name>
<dbReference type="PATRIC" id="fig|477641.3.peg.900"/>
<proteinExistence type="predicted"/>
<keyword evidence="3" id="KW-1185">Reference proteome</keyword>
<dbReference type="Proteomes" id="UP000006461">
    <property type="component" value="Chromosome"/>
</dbReference>
<accession>I4ESP8</accession>
<feature type="compositionally biased region" description="Low complexity" evidence="1">
    <location>
        <begin position="68"/>
        <end position="80"/>
    </location>
</feature>
<sequence length="218" mass="20544">MNVPSDTPTTRSSKRRPAVAAVLAVVAAALVVLALTTGGSGSDPAAASPGTATSAAPTAAPTTVVLAPAADTPAPTGPTTDADEPPANLAPVPLDQPAAVGDGVTARVVSLDAVDATGVGPGNVTGPALRVTVALTNGKADALPLGGVAVDLASGPELVPASPVNDPAAAPFSGTVAAGGTAQGVYVFSIAAADRADVTLSVGYEAGAPVLVFTGAAS</sequence>
<dbReference type="KEGG" id="mmar:MODMU_0961"/>
<dbReference type="OrthoDB" id="3831250at2"/>